<organism evidence="3 4">
    <name type="scientific">Actinomortierella ambigua</name>
    <dbReference type="NCBI Taxonomy" id="1343610"/>
    <lineage>
        <taxon>Eukaryota</taxon>
        <taxon>Fungi</taxon>
        <taxon>Fungi incertae sedis</taxon>
        <taxon>Mucoromycota</taxon>
        <taxon>Mortierellomycotina</taxon>
        <taxon>Mortierellomycetes</taxon>
        <taxon>Mortierellales</taxon>
        <taxon>Mortierellaceae</taxon>
        <taxon>Actinomortierella</taxon>
    </lineage>
</organism>
<evidence type="ECO:0000313" key="3">
    <source>
        <dbReference type="EMBL" id="KAG0250050.1"/>
    </source>
</evidence>
<sequence length="258" mass="28166">MLVSVTAALVASLLPVVIAQEAANGKPANYARIHHPHSKTVWHAGETVSVHWSYVHSNNTEIYRADLLRGVKHDLVYIVTLCQGLTPKSTSCTAKLPTDLWQYTYTVRVSPDFTILPSDKSDFFFIKNPNDPRSTTTTSTTTTTTTTTTRTRTTAKPTTTTTTTRTRTKTTKTKTKTTTKKPRPTTTKGSHPTPRPPLTTTWTLPPPRTTASTPSIRVPTPTSPVPRGDASEVMLSRSALRASALAAAFSLLAVIYVF</sequence>
<comment type="caution">
    <text evidence="3">The sequence shown here is derived from an EMBL/GenBank/DDBJ whole genome shotgun (WGS) entry which is preliminary data.</text>
</comment>
<reference evidence="3" key="1">
    <citation type="journal article" date="2020" name="Fungal Divers.">
        <title>Resolving the Mortierellaceae phylogeny through synthesis of multi-gene phylogenetics and phylogenomics.</title>
        <authorList>
            <person name="Vandepol N."/>
            <person name="Liber J."/>
            <person name="Desiro A."/>
            <person name="Na H."/>
            <person name="Kennedy M."/>
            <person name="Barry K."/>
            <person name="Grigoriev I.V."/>
            <person name="Miller A.N."/>
            <person name="O'Donnell K."/>
            <person name="Stajich J.E."/>
            <person name="Bonito G."/>
        </authorList>
    </citation>
    <scope>NUCLEOTIDE SEQUENCE</scope>
    <source>
        <strain evidence="3">BC1065</strain>
    </source>
</reference>
<gene>
    <name evidence="3" type="ORF">DFQ27_009643</name>
</gene>
<keyword evidence="2" id="KW-0732">Signal</keyword>
<proteinExistence type="predicted"/>
<feature type="region of interest" description="Disordered" evidence="1">
    <location>
        <begin position="127"/>
        <end position="229"/>
    </location>
</feature>
<feature type="chain" id="PRO_5040244764" evidence="2">
    <location>
        <begin position="20"/>
        <end position="258"/>
    </location>
</feature>
<dbReference type="OrthoDB" id="2442665at2759"/>
<feature type="signal peptide" evidence="2">
    <location>
        <begin position="1"/>
        <end position="19"/>
    </location>
</feature>
<dbReference type="AlphaFoldDB" id="A0A9P6PMJ2"/>
<dbReference type="Proteomes" id="UP000807716">
    <property type="component" value="Unassembled WGS sequence"/>
</dbReference>
<evidence type="ECO:0000256" key="1">
    <source>
        <dbReference type="SAM" id="MobiDB-lite"/>
    </source>
</evidence>
<keyword evidence="4" id="KW-1185">Reference proteome</keyword>
<feature type="compositionally biased region" description="Low complexity" evidence="1">
    <location>
        <begin position="132"/>
        <end position="165"/>
    </location>
</feature>
<feature type="compositionally biased region" description="Basic residues" evidence="1">
    <location>
        <begin position="166"/>
        <end position="183"/>
    </location>
</feature>
<evidence type="ECO:0000313" key="4">
    <source>
        <dbReference type="Proteomes" id="UP000807716"/>
    </source>
</evidence>
<name>A0A9P6PMJ2_9FUNG</name>
<evidence type="ECO:0000256" key="2">
    <source>
        <dbReference type="SAM" id="SignalP"/>
    </source>
</evidence>
<accession>A0A9P6PMJ2</accession>
<protein>
    <submittedName>
        <fullName evidence="3">Uncharacterized protein</fullName>
    </submittedName>
</protein>
<dbReference type="EMBL" id="JAAAJB010000903">
    <property type="protein sequence ID" value="KAG0250050.1"/>
    <property type="molecule type" value="Genomic_DNA"/>
</dbReference>